<keyword evidence="2" id="KW-0732">Signal</keyword>
<comment type="caution">
    <text evidence="3">The sequence shown here is derived from an EMBL/GenBank/DDBJ whole genome shotgun (WGS) entry which is preliminary data.</text>
</comment>
<evidence type="ECO:0000256" key="1">
    <source>
        <dbReference type="SAM" id="MobiDB-lite"/>
    </source>
</evidence>
<accession>A0ABV9VJ48</accession>
<reference evidence="4" key="1">
    <citation type="journal article" date="2019" name="Int. J. Syst. Evol. Microbiol.">
        <title>The Global Catalogue of Microorganisms (GCM) 10K type strain sequencing project: providing services to taxonomists for standard genome sequencing and annotation.</title>
        <authorList>
            <consortium name="The Broad Institute Genomics Platform"/>
            <consortium name="The Broad Institute Genome Sequencing Center for Infectious Disease"/>
            <person name="Wu L."/>
            <person name="Ma J."/>
        </authorList>
    </citation>
    <scope>NUCLEOTIDE SEQUENCE [LARGE SCALE GENOMIC DNA]</scope>
    <source>
        <strain evidence="4">CGMCC 4.7152</strain>
    </source>
</reference>
<evidence type="ECO:0000313" key="3">
    <source>
        <dbReference type="EMBL" id="MFC4996415.1"/>
    </source>
</evidence>
<dbReference type="PROSITE" id="PS51257">
    <property type="entry name" value="PROKAR_LIPOPROTEIN"/>
    <property type="match status" value="1"/>
</dbReference>
<feature type="compositionally biased region" description="Low complexity" evidence="1">
    <location>
        <begin position="28"/>
        <end position="66"/>
    </location>
</feature>
<dbReference type="EMBL" id="JBHSIU010000004">
    <property type="protein sequence ID" value="MFC4996415.1"/>
    <property type="molecule type" value="Genomic_DNA"/>
</dbReference>
<protein>
    <recommendedName>
        <fullName evidence="5">Lipoprotein</fullName>
    </recommendedName>
</protein>
<name>A0ABV9VJ48_9ACTN</name>
<feature type="signal peptide" evidence="2">
    <location>
        <begin position="1"/>
        <end position="18"/>
    </location>
</feature>
<keyword evidence="4" id="KW-1185">Reference proteome</keyword>
<dbReference type="InterPro" id="IPR011050">
    <property type="entry name" value="Pectin_lyase_fold/virulence"/>
</dbReference>
<evidence type="ECO:0000313" key="4">
    <source>
        <dbReference type="Proteomes" id="UP001595912"/>
    </source>
</evidence>
<gene>
    <name evidence="3" type="ORF">ACFPIJ_01085</name>
</gene>
<evidence type="ECO:0008006" key="5">
    <source>
        <dbReference type="Google" id="ProtNLM"/>
    </source>
</evidence>
<feature type="chain" id="PRO_5045967228" description="Lipoprotein" evidence="2">
    <location>
        <begin position="19"/>
        <end position="392"/>
    </location>
</feature>
<dbReference type="Proteomes" id="UP001595912">
    <property type="component" value="Unassembled WGS sequence"/>
</dbReference>
<feature type="region of interest" description="Disordered" evidence="1">
    <location>
        <begin position="25"/>
        <end position="73"/>
    </location>
</feature>
<evidence type="ECO:0000256" key="2">
    <source>
        <dbReference type="SAM" id="SignalP"/>
    </source>
</evidence>
<organism evidence="3 4">
    <name type="scientific">Dactylosporangium cerinum</name>
    <dbReference type="NCBI Taxonomy" id="1434730"/>
    <lineage>
        <taxon>Bacteria</taxon>
        <taxon>Bacillati</taxon>
        <taxon>Actinomycetota</taxon>
        <taxon>Actinomycetes</taxon>
        <taxon>Micromonosporales</taxon>
        <taxon>Micromonosporaceae</taxon>
        <taxon>Dactylosporangium</taxon>
    </lineage>
</organism>
<proteinExistence type="predicted"/>
<dbReference type="SUPFAM" id="SSF51126">
    <property type="entry name" value="Pectin lyase-like"/>
    <property type="match status" value="1"/>
</dbReference>
<sequence length="392" mass="39029">MRRRTAAAALMTVVLALAGCGGSPDKTASSAPAASGAGSAQGVAPSVPATQNASSSAAAAPPANNGNPGGRATVPAEARAVDTSKPTRVVGNGTPGSCTSEAVVSAVAAGGIITFSCGPEPVTITMKATAKVKNVQGAKIVLDGGGKVTLSGEGRRRILYMNTCDQKQGWTTSHCQDQDHPSLTVQNLTFADGNSTGETAEGGGGGAIFVRGGRFKVVNSRFVRNRCDQNGPDLGGAAIRVLSQFHNQPVYVVGSTFGGASGQGGVCANGGALSSIGVSWVVLNSVLSYNSAVGKGANPARAGTPGGGSGGAIYCDGNLFTVRLAGTLVEQNKANEGGGAVFFVSNDRSGTMSIESSTLRKNPSAGFETQGFPGIFFLGARPPSVSSSSLTK</sequence>
<dbReference type="RefSeq" id="WP_380112620.1">
    <property type="nucleotide sequence ID" value="NZ_JBHSIU010000004.1"/>
</dbReference>